<evidence type="ECO:0000256" key="1">
    <source>
        <dbReference type="SAM" id="MobiDB-lite"/>
    </source>
</evidence>
<protein>
    <submittedName>
        <fullName evidence="3">Str. FM013</fullName>
    </submittedName>
</protein>
<evidence type="ECO:0000259" key="2">
    <source>
        <dbReference type="Pfam" id="PF22740"/>
    </source>
</evidence>
<dbReference type="Pfam" id="PF22740">
    <property type="entry name" value="PapZ_C"/>
    <property type="match status" value="1"/>
</dbReference>
<feature type="domain" description="RapZ C-terminal" evidence="2">
    <location>
        <begin position="126"/>
        <end position="161"/>
    </location>
</feature>
<dbReference type="InterPro" id="IPR053931">
    <property type="entry name" value="RapZ_C"/>
</dbReference>
<dbReference type="Proteomes" id="UP000053732">
    <property type="component" value="Unassembled WGS sequence"/>
</dbReference>
<accession>A0A0G4PJI0</accession>
<dbReference type="EMBL" id="HG793151">
    <property type="protein sequence ID" value="CRL26514.1"/>
    <property type="molecule type" value="Genomic_DNA"/>
</dbReference>
<organism evidence="3 4">
    <name type="scientific">Penicillium camemberti (strain FM 013)</name>
    <dbReference type="NCBI Taxonomy" id="1429867"/>
    <lineage>
        <taxon>Eukaryota</taxon>
        <taxon>Fungi</taxon>
        <taxon>Dikarya</taxon>
        <taxon>Ascomycota</taxon>
        <taxon>Pezizomycotina</taxon>
        <taxon>Eurotiomycetes</taxon>
        <taxon>Eurotiomycetidae</taxon>
        <taxon>Eurotiales</taxon>
        <taxon>Aspergillaceae</taxon>
        <taxon>Penicillium</taxon>
    </lineage>
</organism>
<dbReference type="AlphaFoldDB" id="A0A0G4PJI0"/>
<feature type="region of interest" description="Disordered" evidence="1">
    <location>
        <begin position="201"/>
        <end position="233"/>
    </location>
</feature>
<sequence>MISPVGSSPESSGCSSISVSLYSYGRANGPLVTPDIQEQNSIRLSYNIRHLPNPPRNLRAMTTGLSPRLRKEFMKNEIVGSFLERTQNEIVNSLKTSCDALSQESCSSEEPKGHGNESKITTTSTHQKPNISLVVTVCCEEGRHRSVAFVEELAKRLSLLKDGADMSHSWKLGVTTFHRDLEAMELVSNGSCSDLIVSQQVGKSFSKSKQEKGKDARRHNQKNRNGYEDEMAQ</sequence>
<reference evidence="3 4" key="1">
    <citation type="journal article" date="2014" name="Nat. Commun.">
        <title>Multiple recent horizontal transfers of a large genomic region in cheese making fungi.</title>
        <authorList>
            <person name="Cheeseman K."/>
            <person name="Ropars J."/>
            <person name="Renault P."/>
            <person name="Dupont J."/>
            <person name="Gouzy J."/>
            <person name="Branca A."/>
            <person name="Abraham A.L."/>
            <person name="Ceppi M."/>
            <person name="Conseiller E."/>
            <person name="Debuchy R."/>
            <person name="Malagnac F."/>
            <person name="Goarin A."/>
            <person name="Silar P."/>
            <person name="Lacoste S."/>
            <person name="Sallet E."/>
            <person name="Bensimon A."/>
            <person name="Giraud T."/>
            <person name="Brygoo Y."/>
        </authorList>
    </citation>
    <scope>NUCLEOTIDE SEQUENCE [LARGE SCALE GENOMIC DNA]</scope>
    <source>
        <strain evidence="4">FM 013</strain>
    </source>
</reference>
<evidence type="ECO:0000313" key="4">
    <source>
        <dbReference type="Proteomes" id="UP000053732"/>
    </source>
</evidence>
<evidence type="ECO:0000313" key="3">
    <source>
        <dbReference type="EMBL" id="CRL26514.1"/>
    </source>
</evidence>
<keyword evidence="4" id="KW-1185">Reference proteome</keyword>
<name>A0A0G4PJI0_PENC3</name>
<feature type="region of interest" description="Disordered" evidence="1">
    <location>
        <begin position="104"/>
        <end position="125"/>
    </location>
</feature>
<gene>
    <name evidence="3" type="ORF">PCAMFM013_S018g000207</name>
</gene>
<proteinExistence type="predicted"/>
<dbReference type="STRING" id="1429867.A0A0G4PJI0"/>